<dbReference type="AlphaFoldDB" id="A0A7W6FNQ2"/>
<feature type="compositionally biased region" description="Low complexity" evidence="1">
    <location>
        <begin position="1"/>
        <end position="30"/>
    </location>
</feature>
<sequence length="58" mass="5918">MTTKKAASATSEEAPAPIEQHADAAPASAADRIDMNDPTRPGHEVVTEALGMAADADD</sequence>
<evidence type="ECO:0000313" key="2">
    <source>
        <dbReference type="EMBL" id="MBB3925048.1"/>
    </source>
</evidence>
<reference evidence="2 3" key="1">
    <citation type="submission" date="2020-08" db="EMBL/GenBank/DDBJ databases">
        <title>Genomic Encyclopedia of Type Strains, Phase IV (KMG-IV): sequencing the most valuable type-strain genomes for metagenomic binning, comparative biology and taxonomic classification.</title>
        <authorList>
            <person name="Goeker M."/>
        </authorList>
    </citation>
    <scope>NUCLEOTIDE SEQUENCE [LARGE SCALE GENOMIC DNA]</scope>
    <source>
        <strain evidence="2 3">DSM 26189</strain>
    </source>
</reference>
<proteinExistence type="predicted"/>
<feature type="compositionally biased region" description="Basic and acidic residues" evidence="1">
    <location>
        <begin position="31"/>
        <end position="42"/>
    </location>
</feature>
<feature type="region of interest" description="Disordered" evidence="1">
    <location>
        <begin position="1"/>
        <end position="42"/>
    </location>
</feature>
<name>A0A7W6FNQ2_9SPHN</name>
<dbReference type="EMBL" id="JACIDT010000002">
    <property type="protein sequence ID" value="MBB3925048.1"/>
    <property type="molecule type" value="Genomic_DNA"/>
</dbReference>
<gene>
    <name evidence="2" type="ORF">GGR43_000749</name>
</gene>
<protein>
    <submittedName>
        <fullName evidence="2">Uncharacterized protein</fullName>
    </submittedName>
</protein>
<dbReference type="Proteomes" id="UP000571950">
    <property type="component" value="Unassembled WGS sequence"/>
</dbReference>
<evidence type="ECO:0000313" key="3">
    <source>
        <dbReference type="Proteomes" id="UP000571950"/>
    </source>
</evidence>
<evidence type="ECO:0000256" key="1">
    <source>
        <dbReference type="SAM" id="MobiDB-lite"/>
    </source>
</evidence>
<keyword evidence="3" id="KW-1185">Reference proteome</keyword>
<dbReference type="RefSeq" id="WP_188070606.1">
    <property type="nucleotide sequence ID" value="NZ_BSPS01000022.1"/>
</dbReference>
<comment type="caution">
    <text evidence="2">The sequence shown here is derived from an EMBL/GenBank/DDBJ whole genome shotgun (WGS) entry which is preliminary data.</text>
</comment>
<accession>A0A7W6FNQ2</accession>
<organism evidence="2 3">
    <name type="scientific">Sphingobium jiangsuense</name>
    <dbReference type="NCBI Taxonomy" id="870476"/>
    <lineage>
        <taxon>Bacteria</taxon>
        <taxon>Pseudomonadati</taxon>
        <taxon>Pseudomonadota</taxon>
        <taxon>Alphaproteobacteria</taxon>
        <taxon>Sphingomonadales</taxon>
        <taxon>Sphingomonadaceae</taxon>
        <taxon>Sphingobium</taxon>
    </lineage>
</organism>